<dbReference type="InterPro" id="IPR044682">
    <property type="entry name" value="VDE"/>
</dbReference>
<dbReference type="eggNOG" id="ENOG502QSFY">
    <property type="taxonomic scope" value="Eukaryota"/>
</dbReference>
<dbReference type="Pfam" id="PF07137">
    <property type="entry name" value="VDE"/>
    <property type="match status" value="1"/>
</dbReference>
<accession>A0A0D3KH67</accession>
<dbReference type="RefSeq" id="XP_005787531.1">
    <property type="nucleotide sequence ID" value="XM_005787474.1"/>
</dbReference>
<dbReference type="SUPFAM" id="SSF50814">
    <property type="entry name" value="Lipocalins"/>
    <property type="match status" value="1"/>
</dbReference>
<dbReference type="PANTHER" id="PTHR33970">
    <property type="entry name" value="VIOLAXANTHIN DE-EPOXIDASE, CHLOROPLASTIC-RELATED"/>
    <property type="match status" value="1"/>
</dbReference>
<proteinExistence type="predicted"/>
<reference evidence="3" key="2">
    <citation type="submission" date="2024-10" db="UniProtKB">
        <authorList>
            <consortium name="EnsemblProtists"/>
        </authorList>
    </citation>
    <scope>IDENTIFICATION</scope>
</reference>
<dbReference type="Proteomes" id="UP000013827">
    <property type="component" value="Unassembled WGS sequence"/>
</dbReference>
<dbReference type="GO" id="GO:0010028">
    <property type="term" value="P:xanthophyll cycle"/>
    <property type="evidence" value="ECO:0007669"/>
    <property type="project" value="InterPro"/>
</dbReference>
<dbReference type="KEGG" id="ehx:EMIHUDRAFT_455406"/>
<dbReference type="EnsemblProtists" id="EOD35102">
    <property type="protein sequence ID" value="EOD35102"/>
    <property type="gene ID" value="EMIHUDRAFT_455406"/>
</dbReference>
<evidence type="ECO:0000313" key="4">
    <source>
        <dbReference type="Proteomes" id="UP000013827"/>
    </source>
</evidence>
<protein>
    <recommendedName>
        <fullName evidence="2">VDE lipocalin domain-containing protein</fullName>
    </recommendedName>
</protein>
<dbReference type="STRING" id="2903.R1DJ81"/>
<dbReference type="PANTHER" id="PTHR33970:SF1">
    <property type="entry name" value="VIOLAXANTHIN DE-EPOXIDASE, CHLOROPLASTIC"/>
    <property type="match status" value="1"/>
</dbReference>
<dbReference type="PaxDb" id="2903-EOD35102"/>
<keyword evidence="1" id="KW-0175">Coiled coil</keyword>
<feature type="coiled-coil region" evidence="1">
    <location>
        <begin position="363"/>
        <end position="390"/>
    </location>
</feature>
<dbReference type="Gene3D" id="2.40.128.20">
    <property type="match status" value="1"/>
</dbReference>
<sequence>MVKLSLAPQRAGGSALEGARRHAAGVIAAALLTAAPAFVAPPAIAATDGAAIGSCLIQKAPGALARCVTDPTCLANLACIQTCTNRPDEATCQIACGDKFANGVTEAFTKAAVTEQKCVPQRQDDGSWPVPADSTLVTKFSASDLDGDWYISAGLNKAFDIFDCQLHRFSAPAPDLLVGNLQWRIKDPVAGTNFVTRYTVQTFKQDASRPGILYNHDNEFLHYQDDWYVLANRRAYDDAKGEGGDAASKGGYVVVYYRGSNDAWDGYGGAVIYTREPKLRQEYVPEISAALDKVGLRWADFTETDNSCNAAESRLEELEADFVLVESKVAGGFSTFEKLLVDDVVGLEKELVKDVVGIEREIVRDAKRVEAALEDDVAAVEAELQTAAQKGIPSLFKRR</sequence>
<name>A0A0D3KH67_EMIH1</name>
<reference evidence="4" key="1">
    <citation type="journal article" date="2013" name="Nature">
        <title>Pan genome of the phytoplankton Emiliania underpins its global distribution.</title>
        <authorList>
            <person name="Read B.A."/>
            <person name="Kegel J."/>
            <person name="Klute M.J."/>
            <person name="Kuo A."/>
            <person name="Lefebvre S.C."/>
            <person name="Maumus F."/>
            <person name="Mayer C."/>
            <person name="Miller J."/>
            <person name="Monier A."/>
            <person name="Salamov A."/>
            <person name="Young J."/>
            <person name="Aguilar M."/>
            <person name="Claverie J.M."/>
            <person name="Frickenhaus S."/>
            <person name="Gonzalez K."/>
            <person name="Herman E.K."/>
            <person name="Lin Y.C."/>
            <person name="Napier J."/>
            <person name="Ogata H."/>
            <person name="Sarno A.F."/>
            <person name="Shmutz J."/>
            <person name="Schroeder D."/>
            <person name="de Vargas C."/>
            <person name="Verret F."/>
            <person name="von Dassow P."/>
            <person name="Valentin K."/>
            <person name="Van de Peer Y."/>
            <person name="Wheeler G."/>
            <person name="Dacks J.B."/>
            <person name="Delwiche C.F."/>
            <person name="Dyhrman S.T."/>
            <person name="Glockner G."/>
            <person name="John U."/>
            <person name="Richards T."/>
            <person name="Worden A.Z."/>
            <person name="Zhang X."/>
            <person name="Grigoriev I.V."/>
            <person name="Allen A.E."/>
            <person name="Bidle K."/>
            <person name="Borodovsky M."/>
            <person name="Bowler C."/>
            <person name="Brownlee C."/>
            <person name="Cock J.M."/>
            <person name="Elias M."/>
            <person name="Gladyshev V.N."/>
            <person name="Groth M."/>
            <person name="Guda C."/>
            <person name="Hadaegh A."/>
            <person name="Iglesias-Rodriguez M.D."/>
            <person name="Jenkins J."/>
            <person name="Jones B.M."/>
            <person name="Lawson T."/>
            <person name="Leese F."/>
            <person name="Lindquist E."/>
            <person name="Lobanov A."/>
            <person name="Lomsadze A."/>
            <person name="Malik S.B."/>
            <person name="Marsh M.E."/>
            <person name="Mackinder L."/>
            <person name="Mock T."/>
            <person name="Mueller-Roeber B."/>
            <person name="Pagarete A."/>
            <person name="Parker M."/>
            <person name="Probert I."/>
            <person name="Quesneville H."/>
            <person name="Raines C."/>
            <person name="Rensing S.A."/>
            <person name="Riano-Pachon D.M."/>
            <person name="Richier S."/>
            <person name="Rokitta S."/>
            <person name="Shiraiwa Y."/>
            <person name="Soanes D.M."/>
            <person name="van der Giezen M."/>
            <person name="Wahlund T.M."/>
            <person name="Williams B."/>
            <person name="Wilson W."/>
            <person name="Wolfe G."/>
            <person name="Wurch L.L."/>
        </authorList>
    </citation>
    <scope>NUCLEOTIDE SEQUENCE</scope>
</reference>
<dbReference type="GO" id="GO:0046422">
    <property type="term" value="F:violaxanthin de-epoxidase activity"/>
    <property type="evidence" value="ECO:0007669"/>
    <property type="project" value="InterPro"/>
</dbReference>
<keyword evidence="4" id="KW-1185">Reference proteome</keyword>
<evidence type="ECO:0000259" key="2">
    <source>
        <dbReference type="Pfam" id="PF07137"/>
    </source>
</evidence>
<dbReference type="InterPro" id="IPR012674">
    <property type="entry name" value="Calycin"/>
</dbReference>
<dbReference type="OMA" id="GKFNACA"/>
<dbReference type="InterPro" id="IPR010788">
    <property type="entry name" value="VDE_dom"/>
</dbReference>
<dbReference type="GeneID" id="17280373"/>
<dbReference type="HOGENOM" id="CLU_038426_0_1_1"/>
<evidence type="ECO:0000256" key="1">
    <source>
        <dbReference type="SAM" id="Coils"/>
    </source>
</evidence>
<organism evidence="3 4">
    <name type="scientific">Emiliania huxleyi (strain CCMP1516)</name>
    <dbReference type="NCBI Taxonomy" id="280463"/>
    <lineage>
        <taxon>Eukaryota</taxon>
        <taxon>Haptista</taxon>
        <taxon>Haptophyta</taxon>
        <taxon>Prymnesiophyceae</taxon>
        <taxon>Isochrysidales</taxon>
        <taxon>Noelaerhabdaceae</taxon>
        <taxon>Emiliania</taxon>
    </lineage>
</organism>
<evidence type="ECO:0000313" key="3">
    <source>
        <dbReference type="EnsemblProtists" id="EOD35102"/>
    </source>
</evidence>
<feature type="coiled-coil region" evidence="1">
    <location>
        <begin position="301"/>
        <end position="328"/>
    </location>
</feature>
<feature type="domain" description="VDE lipocalin" evidence="2">
    <location>
        <begin position="53"/>
        <end position="306"/>
    </location>
</feature>
<dbReference type="AlphaFoldDB" id="A0A0D3KH67"/>